<reference evidence="1 2" key="1">
    <citation type="journal article" date="2013" name="Proc. Natl. Acad. Sci. U.S.A.">
        <title>The king cobra genome reveals dynamic gene evolution and adaptation in the snake venom system.</title>
        <authorList>
            <person name="Vonk F.J."/>
            <person name="Casewell N.R."/>
            <person name="Henkel C.V."/>
            <person name="Heimberg A.M."/>
            <person name="Jansen H.J."/>
            <person name="McCleary R.J."/>
            <person name="Kerkkamp H.M."/>
            <person name="Vos R.A."/>
            <person name="Guerreiro I."/>
            <person name="Calvete J.J."/>
            <person name="Wuster W."/>
            <person name="Woods A.E."/>
            <person name="Logan J.M."/>
            <person name="Harrison R.A."/>
            <person name="Castoe T.A."/>
            <person name="de Koning A.P."/>
            <person name="Pollock D.D."/>
            <person name="Yandell M."/>
            <person name="Calderon D."/>
            <person name="Renjifo C."/>
            <person name="Currier R.B."/>
            <person name="Salgado D."/>
            <person name="Pla D."/>
            <person name="Sanz L."/>
            <person name="Hyder A.S."/>
            <person name="Ribeiro J.M."/>
            <person name="Arntzen J.W."/>
            <person name="van den Thillart G.E."/>
            <person name="Boetzer M."/>
            <person name="Pirovano W."/>
            <person name="Dirks R.P."/>
            <person name="Spaink H.P."/>
            <person name="Duboule D."/>
            <person name="McGlinn E."/>
            <person name="Kini R.M."/>
            <person name="Richardson M.K."/>
        </authorList>
    </citation>
    <scope>NUCLEOTIDE SEQUENCE</scope>
    <source>
        <tissue evidence="1">Blood</tissue>
    </source>
</reference>
<sequence>MPVRLTKAELDGLKVQFPVFLYTVLPSANSPIECGFPGLLSSFPKACPLKIANMSLSGAISHAYVTEFGFPYTIDEVNGSEANKSRKPKNTVLGLCSSRSIHAELAMRQAKSTSATMGSPRVTFGLELLFCFLFLFLEEDIVRGKQECHLEIIPMWILPMGIEIVKTKEIGKKR</sequence>
<dbReference type="Proteomes" id="UP000018936">
    <property type="component" value="Unassembled WGS sequence"/>
</dbReference>
<accession>V8PG39</accession>
<organism evidence="1 2">
    <name type="scientific">Ophiophagus hannah</name>
    <name type="common">King cobra</name>
    <name type="synonym">Naja hannah</name>
    <dbReference type="NCBI Taxonomy" id="8665"/>
    <lineage>
        <taxon>Eukaryota</taxon>
        <taxon>Metazoa</taxon>
        <taxon>Chordata</taxon>
        <taxon>Craniata</taxon>
        <taxon>Vertebrata</taxon>
        <taxon>Euteleostomi</taxon>
        <taxon>Lepidosauria</taxon>
        <taxon>Squamata</taxon>
        <taxon>Bifurcata</taxon>
        <taxon>Unidentata</taxon>
        <taxon>Episquamata</taxon>
        <taxon>Toxicofera</taxon>
        <taxon>Serpentes</taxon>
        <taxon>Colubroidea</taxon>
        <taxon>Elapidae</taxon>
        <taxon>Elapinae</taxon>
        <taxon>Ophiophagus</taxon>
    </lineage>
</organism>
<evidence type="ECO:0000313" key="1">
    <source>
        <dbReference type="EMBL" id="ETE73514.1"/>
    </source>
</evidence>
<name>V8PG39_OPHHA</name>
<dbReference type="OrthoDB" id="10513204at2759"/>
<proteinExistence type="predicted"/>
<evidence type="ECO:0000313" key="2">
    <source>
        <dbReference type="Proteomes" id="UP000018936"/>
    </source>
</evidence>
<dbReference type="AlphaFoldDB" id="V8PG39"/>
<feature type="non-terminal residue" evidence="1">
    <location>
        <position position="1"/>
    </location>
</feature>
<keyword evidence="2" id="KW-1185">Reference proteome</keyword>
<gene>
    <name evidence="1" type="ORF">L345_00646</name>
</gene>
<dbReference type="EMBL" id="AZIM01000081">
    <property type="protein sequence ID" value="ETE73514.1"/>
    <property type="molecule type" value="Genomic_DNA"/>
</dbReference>
<comment type="caution">
    <text evidence="1">The sequence shown here is derived from an EMBL/GenBank/DDBJ whole genome shotgun (WGS) entry which is preliminary data.</text>
</comment>
<protein>
    <submittedName>
        <fullName evidence="1">Uncharacterized protein</fullName>
    </submittedName>
</protein>